<evidence type="ECO:0000313" key="3">
    <source>
        <dbReference type="EMBL" id="GAA4389478.1"/>
    </source>
</evidence>
<feature type="region of interest" description="Disordered" evidence="1">
    <location>
        <begin position="1"/>
        <end position="23"/>
    </location>
</feature>
<reference evidence="4" key="1">
    <citation type="journal article" date="2019" name="Int. J. Syst. Evol. Microbiol.">
        <title>The Global Catalogue of Microorganisms (GCM) 10K type strain sequencing project: providing services to taxonomists for standard genome sequencing and annotation.</title>
        <authorList>
            <consortium name="The Broad Institute Genomics Platform"/>
            <consortium name="The Broad Institute Genome Sequencing Center for Infectious Disease"/>
            <person name="Wu L."/>
            <person name="Ma J."/>
        </authorList>
    </citation>
    <scope>NUCLEOTIDE SEQUENCE [LARGE SCALE GENOMIC DNA]</scope>
    <source>
        <strain evidence="4">JCM 17738</strain>
    </source>
</reference>
<evidence type="ECO:0000256" key="1">
    <source>
        <dbReference type="SAM" id="MobiDB-lite"/>
    </source>
</evidence>
<name>A0ABP8JEK6_9MICO</name>
<organism evidence="3 4">
    <name type="scientific">Ornithinibacter aureus</name>
    <dbReference type="NCBI Taxonomy" id="622664"/>
    <lineage>
        <taxon>Bacteria</taxon>
        <taxon>Bacillati</taxon>
        <taxon>Actinomycetota</taxon>
        <taxon>Actinomycetes</taxon>
        <taxon>Micrococcales</taxon>
        <taxon>Intrasporangiaceae</taxon>
        <taxon>Ornithinibacter</taxon>
    </lineage>
</organism>
<dbReference type="InterPro" id="IPR011009">
    <property type="entry name" value="Kinase-like_dom_sf"/>
</dbReference>
<evidence type="ECO:0000259" key="2">
    <source>
        <dbReference type="Pfam" id="PF01636"/>
    </source>
</evidence>
<gene>
    <name evidence="3" type="ORF">GCM10023153_05750</name>
</gene>
<dbReference type="RefSeq" id="WP_159901474.1">
    <property type="nucleotide sequence ID" value="NZ_BAABFX010000010.1"/>
</dbReference>
<dbReference type="Gene3D" id="3.90.1200.10">
    <property type="match status" value="1"/>
</dbReference>
<dbReference type="InterPro" id="IPR002575">
    <property type="entry name" value="Aminoglycoside_PTrfase"/>
</dbReference>
<proteinExistence type="predicted"/>
<accession>A0ABP8JEK6</accession>
<protein>
    <recommendedName>
        <fullName evidence="2">Aminoglycoside phosphotransferase domain-containing protein</fullName>
    </recommendedName>
</protein>
<dbReference type="Pfam" id="PF01636">
    <property type="entry name" value="APH"/>
    <property type="match status" value="1"/>
</dbReference>
<sequence>MTGTASDLPGLPATTSPPEPREADELELLTGPGAREPLSLAVATVQAELADHEVHSVQHRPGDGVTVGYRVWLRTTSGDLIEDYVLLSSTAGRDVPDDAAHVVSMHGPSGRLLGWRHPHDPALPGLEAGCDPVALEQVVPGVGPVTSIELLGYRPLRRAVVRAVRDGRTTYVKVLRPAAGRGGAPDVLHRLAVLGDAGLPVPAVLAARSDGIVVLEEVAGTPLVEAIGQDDARGLELDRLVALLDALPASVLDLPRRPAWSDRASDYADAVAAAGIHADRALAVGREVVERSRTVDLGPVVATHGDFHEGQLTVTLMGEGWRPSGLLDVDTVGPGHRVDDLACLVAHAIALGPAGEAVARRWEEAARGVVDPQALAVRTAGVLLSLAAGAVHEAHLAMSTADLLDAAEARLGKTVCE</sequence>
<keyword evidence="4" id="KW-1185">Reference proteome</keyword>
<dbReference type="EMBL" id="BAABFX010000010">
    <property type="protein sequence ID" value="GAA4389478.1"/>
    <property type="molecule type" value="Genomic_DNA"/>
</dbReference>
<evidence type="ECO:0000313" key="4">
    <source>
        <dbReference type="Proteomes" id="UP001500390"/>
    </source>
</evidence>
<dbReference type="Proteomes" id="UP001500390">
    <property type="component" value="Unassembled WGS sequence"/>
</dbReference>
<comment type="caution">
    <text evidence="3">The sequence shown here is derived from an EMBL/GenBank/DDBJ whole genome shotgun (WGS) entry which is preliminary data.</text>
</comment>
<feature type="domain" description="Aminoglycoside phosphotransferase" evidence="2">
    <location>
        <begin position="162"/>
        <end position="365"/>
    </location>
</feature>
<dbReference type="SUPFAM" id="SSF56112">
    <property type="entry name" value="Protein kinase-like (PK-like)"/>
    <property type="match status" value="1"/>
</dbReference>